<dbReference type="Pfam" id="PF14008">
    <property type="entry name" value="Metallophos_C"/>
    <property type="match status" value="1"/>
</dbReference>
<dbReference type="OrthoDB" id="407721at2759"/>
<evidence type="ECO:0000256" key="1">
    <source>
        <dbReference type="ARBA" id="ARBA00022729"/>
    </source>
</evidence>
<dbReference type="PANTHER" id="PTHR22953:SF153">
    <property type="entry name" value="PURPLE ACID PHOSPHATASE"/>
    <property type="match status" value="1"/>
</dbReference>
<dbReference type="InterPro" id="IPR041792">
    <property type="entry name" value="MPP_PAP"/>
</dbReference>
<feature type="domain" description="Calcineurin-like phosphoesterase" evidence="3">
    <location>
        <begin position="4"/>
        <end position="221"/>
    </location>
</feature>
<evidence type="ECO:0008006" key="7">
    <source>
        <dbReference type="Google" id="ProtNLM"/>
    </source>
</evidence>
<dbReference type="InterPro" id="IPR029052">
    <property type="entry name" value="Metallo-depent_PP-like"/>
</dbReference>
<name>A0A0D2KUC3_9CHLO</name>
<accession>A0A0D2KUC3</accession>
<reference evidence="5 6" key="1">
    <citation type="journal article" date="2013" name="BMC Genomics">
        <title>Reconstruction of the lipid metabolism for the microalga Monoraphidium neglectum from its genome sequence reveals characteristics suitable for biofuel production.</title>
        <authorList>
            <person name="Bogen C."/>
            <person name="Al-Dilaimi A."/>
            <person name="Albersmeier A."/>
            <person name="Wichmann J."/>
            <person name="Grundmann M."/>
            <person name="Rupp O."/>
            <person name="Lauersen K.J."/>
            <person name="Blifernez-Klassen O."/>
            <person name="Kalinowski J."/>
            <person name="Goesmann A."/>
            <person name="Mussgnug J.H."/>
            <person name="Kruse O."/>
        </authorList>
    </citation>
    <scope>NUCLEOTIDE SEQUENCE [LARGE SCALE GENOMIC DNA]</scope>
    <source>
        <strain evidence="5 6">SAG 48.87</strain>
    </source>
</reference>
<organism evidence="5 6">
    <name type="scientific">Monoraphidium neglectum</name>
    <dbReference type="NCBI Taxonomy" id="145388"/>
    <lineage>
        <taxon>Eukaryota</taxon>
        <taxon>Viridiplantae</taxon>
        <taxon>Chlorophyta</taxon>
        <taxon>core chlorophytes</taxon>
        <taxon>Chlorophyceae</taxon>
        <taxon>CS clade</taxon>
        <taxon>Sphaeropleales</taxon>
        <taxon>Selenastraceae</taxon>
        <taxon>Monoraphidium</taxon>
    </lineage>
</organism>
<gene>
    <name evidence="5" type="ORF">MNEG_8929</name>
</gene>
<feature type="domain" description="Purple acid phosphatase C-terminal" evidence="4">
    <location>
        <begin position="293"/>
        <end position="328"/>
    </location>
</feature>
<dbReference type="RefSeq" id="XP_013898053.1">
    <property type="nucleotide sequence ID" value="XM_014042599.1"/>
</dbReference>
<dbReference type="GO" id="GO:0003993">
    <property type="term" value="F:acid phosphatase activity"/>
    <property type="evidence" value="ECO:0007669"/>
    <property type="project" value="InterPro"/>
</dbReference>
<dbReference type="InterPro" id="IPR039331">
    <property type="entry name" value="PAPs-like"/>
</dbReference>
<dbReference type="InterPro" id="IPR025733">
    <property type="entry name" value="PAPs_C"/>
</dbReference>
<dbReference type="SUPFAM" id="SSF56300">
    <property type="entry name" value="Metallo-dependent phosphatases"/>
    <property type="match status" value="1"/>
</dbReference>
<dbReference type="CDD" id="cd00839">
    <property type="entry name" value="MPP_PAPs"/>
    <property type="match status" value="1"/>
</dbReference>
<keyword evidence="1" id="KW-0732">Signal</keyword>
<dbReference type="Proteomes" id="UP000054498">
    <property type="component" value="Unassembled WGS sequence"/>
</dbReference>
<proteinExistence type="predicted"/>
<dbReference type="GeneID" id="25741804"/>
<dbReference type="Pfam" id="PF00149">
    <property type="entry name" value="Metallophos"/>
    <property type="match status" value="1"/>
</dbReference>
<dbReference type="KEGG" id="mng:MNEG_8929"/>
<dbReference type="PANTHER" id="PTHR22953">
    <property type="entry name" value="ACID PHOSPHATASE RELATED"/>
    <property type="match status" value="1"/>
</dbReference>
<keyword evidence="2" id="KW-0325">Glycoprotein</keyword>
<evidence type="ECO:0000256" key="2">
    <source>
        <dbReference type="ARBA" id="ARBA00023180"/>
    </source>
</evidence>
<dbReference type="STRING" id="145388.A0A0D2KUC3"/>
<dbReference type="EMBL" id="KK101979">
    <property type="protein sequence ID" value="KIY99033.1"/>
    <property type="molecule type" value="Genomic_DNA"/>
</dbReference>
<evidence type="ECO:0000259" key="4">
    <source>
        <dbReference type="Pfam" id="PF14008"/>
    </source>
</evidence>
<dbReference type="InterPro" id="IPR004843">
    <property type="entry name" value="Calcineurin-like_PHP"/>
</dbReference>
<dbReference type="Gene3D" id="3.60.21.10">
    <property type="match status" value="1"/>
</dbReference>
<evidence type="ECO:0000313" key="6">
    <source>
        <dbReference type="Proteomes" id="UP000054498"/>
    </source>
</evidence>
<sequence>MADPGQTYNTSVMLDHLISSQPQLAVLAGDFVYADQWASQDQRITKALSGKFTYQPKWDMFGRLFEPLLSVVPLMHTNGNHEIEQLPDGRRNNAYNHRYPVPTNKYGPPNPTSFPAVTTSDPYNNLYYSVEVPGVFKYIFLTSYSPGQVFDQSDEQYKWLEKELRLVDRTKTPWLLVTTHAPWYNTYKGHYKENECMRQVYEPLLVKYSVDILVLGHIHSYERTKPVVNYEVNEAGPVHITMGDGGNIEGLYKDFIDEVQASTFFCAHPENYTQFPSYQPQACLSFQQGQYCPTSQPAWSAYREPSFGHGVIDFANATHAFWTWHKNQWPEWQSGDQVTIIRR</sequence>
<evidence type="ECO:0000313" key="5">
    <source>
        <dbReference type="EMBL" id="KIY99033.1"/>
    </source>
</evidence>
<dbReference type="AlphaFoldDB" id="A0A0D2KUC3"/>
<keyword evidence="6" id="KW-1185">Reference proteome</keyword>
<evidence type="ECO:0000259" key="3">
    <source>
        <dbReference type="Pfam" id="PF00149"/>
    </source>
</evidence>
<protein>
    <recommendedName>
        <fullName evidence="7">Acid phosphatase</fullName>
    </recommendedName>
</protein>